<dbReference type="STRING" id="1224163.B841_02695"/>
<evidence type="ECO:0008006" key="5">
    <source>
        <dbReference type="Google" id="ProtNLM"/>
    </source>
</evidence>
<evidence type="ECO:0000313" key="4">
    <source>
        <dbReference type="Proteomes" id="UP000015388"/>
    </source>
</evidence>
<dbReference type="Pfam" id="PF06197">
    <property type="entry name" value="DUF998"/>
    <property type="match status" value="1"/>
</dbReference>
<feature type="compositionally biased region" description="Basic and acidic residues" evidence="1">
    <location>
        <begin position="207"/>
        <end position="227"/>
    </location>
</feature>
<dbReference type="RefSeq" id="WP_020933955.1">
    <property type="nucleotide sequence ID" value="NC_021915.1"/>
</dbReference>
<gene>
    <name evidence="3" type="ORF">B841_02695</name>
</gene>
<feature type="transmembrane region" description="Helical" evidence="2">
    <location>
        <begin position="178"/>
        <end position="197"/>
    </location>
</feature>
<dbReference type="HOGENOM" id="CLU_079581_0_0_11"/>
<dbReference type="EMBL" id="CP003924">
    <property type="protein sequence ID" value="AGS34022.1"/>
    <property type="molecule type" value="Genomic_DNA"/>
</dbReference>
<accession>S5SSM9</accession>
<dbReference type="Proteomes" id="UP000015388">
    <property type="component" value="Chromosome"/>
</dbReference>
<evidence type="ECO:0000256" key="2">
    <source>
        <dbReference type="SAM" id="Phobius"/>
    </source>
</evidence>
<evidence type="ECO:0000256" key="1">
    <source>
        <dbReference type="SAM" id="MobiDB-lite"/>
    </source>
</evidence>
<dbReference type="eggNOG" id="COG3371">
    <property type="taxonomic scope" value="Bacteria"/>
</dbReference>
<keyword evidence="2" id="KW-0472">Membrane</keyword>
<protein>
    <recommendedName>
        <fullName evidence="5">DUF998 domain-containing protein</fullName>
    </recommendedName>
</protein>
<dbReference type="OrthoDB" id="2294590at2"/>
<feature type="transmembrane region" description="Helical" evidence="2">
    <location>
        <begin position="121"/>
        <end position="139"/>
    </location>
</feature>
<feature type="transmembrane region" description="Helical" evidence="2">
    <location>
        <begin position="90"/>
        <end position="109"/>
    </location>
</feature>
<feature type="transmembrane region" description="Helical" evidence="2">
    <location>
        <begin position="7"/>
        <end position="29"/>
    </location>
</feature>
<feature type="transmembrane region" description="Helical" evidence="2">
    <location>
        <begin position="146"/>
        <end position="166"/>
    </location>
</feature>
<dbReference type="InterPro" id="IPR009339">
    <property type="entry name" value="DUF998"/>
</dbReference>
<feature type="transmembrane region" description="Helical" evidence="2">
    <location>
        <begin position="67"/>
        <end position="85"/>
    </location>
</feature>
<organism evidence="3 4">
    <name type="scientific">Corynebacterium maris DSM 45190</name>
    <dbReference type="NCBI Taxonomy" id="1224163"/>
    <lineage>
        <taxon>Bacteria</taxon>
        <taxon>Bacillati</taxon>
        <taxon>Actinomycetota</taxon>
        <taxon>Actinomycetes</taxon>
        <taxon>Mycobacteriales</taxon>
        <taxon>Corynebacteriaceae</taxon>
        <taxon>Corynebacterium</taxon>
    </lineage>
</organism>
<keyword evidence="2" id="KW-0812">Transmembrane</keyword>
<reference evidence="3 4" key="1">
    <citation type="submission" date="2012-11" db="EMBL/GenBank/DDBJ databases">
        <title>The complete genome sequence of Corynebacterium maris Coryn-1 (=DSM 45190).</title>
        <authorList>
            <person name="Schaffert L."/>
            <person name="Albersmeier A."/>
            <person name="Kalinowski J."/>
            <person name="Ruckert C."/>
        </authorList>
    </citation>
    <scope>NUCLEOTIDE SEQUENCE [LARGE SCALE GENOMIC DNA]</scope>
    <source>
        <strain evidence="4">Coryn-1</strain>
    </source>
</reference>
<dbReference type="PATRIC" id="fig|1224163.3.peg.542"/>
<dbReference type="KEGG" id="cmd:B841_02695"/>
<evidence type="ECO:0000313" key="3">
    <source>
        <dbReference type="EMBL" id="AGS34022.1"/>
    </source>
</evidence>
<dbReference type="AlphaFoldDB" id="S5SSM9"/>
<feature type="region of interest" description="Disordered" evidence="1">
    <location>
        <begin position="199"/>
        <end position="227"/>
    </location>
</feature>
<name>S5SSM9_9CORY</name>
<sequence length="227" mass="23863">MSRQRLAGITLIASSAVVFLGQFIALLLWDSWFYSLQFNLVSDLGHTVCAPVADGFGPRFVCSPGHLWFNLGLLVGGVLLLTGGLALRRLAGYALSVAGVALTVVGMLPPDRQPGPHDAAAVVYVVAVWAAVSAAAVTLRHTRPTLAAASAVVLLVSVGGAALLLFNPEGAPGLYGRIAVDVLAVWVVFLGAGQLRPDRTKPRRARRADPDRAERDAAVRRAAERLG</sequence>
<keyword evidence="2" id="KW-1133">Transmembrane helix</keyword>
<keyword evidence="4" id="KW-1185">Reference proteome</keyword>
<proteinExistence type="predicted"/>